<dbReference type="GO" id="GO:0005524">
    <property type="term" value="F:ATP binding"/>
    <property type="evidence" value="ECO:0007669"/>
    <property type="project" value="UniProtKB-UniRule"/>
</dbReference>
<keyword evidence="8" id="KW-0539">Nucleus</keyword>
<dbReference type="InterPro" id="IPR011009">
    <property type="entry name" value="Kinase-like_dom_sf"/>
</dbReference>
<feature type="compositionally biased region" description="Basic and acidic residues" evidence="13">
    <location>
        <begin position="507"/>
        <end position="562"/>
    </location>
</feature>
<dbReference type="SUPFAM" id="SSF56112">
    <property type="entry name" value="Protein kinase-like (PK-like)"/>
    <property type="match status" value="1"/>
</dbReference>
<feature type="compositionally biased region" description="Polar residues" evidence="13">
    <location>
        <begin position="1"/>
        <end position="18"/>
    </location>
</feature>
<dbReference type="GO" id="GO:0008353">
    <property type="term" value="F:RNA polymerase II CTD heptapeptide repeat kinase activity"/>
    <property type="evidence" value="ECO:0007669"/>
    <property type="project" value="UniProtKB-EC"/>
</dbReference>
<gene>
    <name evidence="15" type="ORF">BB559_005472</name>
</gene>
<dbReference type="OrthoDB" id="28397at2759"/>
<sequence>MNQNDTLSQENYSKTSLNPERELDNNNLEKNKVEGMSKSTNSNSQENALDSVLNVARSFGNATNNIPTKEKDLTNSQPRIFTNAEDLIKHQTKCSYSLRFTGCSPFSDYTLTSKVGEGTFGEVHKARHEKTGKLVALKRVLMHNEKEGIPITAIREIKILKSLKHDNIIPLIDMVVKHESGNENDQSQNKSSVFMVFPYMEHDLTGLLENPKVKLNISQIKLYLRQICEGTAYLHQNNVLHRDIKASNLLINNRGELFIADFGLARAYIPESQRDLTKCVVTRWYRPPELLLGERKYSSSIDLWGVGCIAAEMLIKRPLFPGKSDLDQLEQIFKMCGSPNKTNWPNWDQLPDVSIITGFGRYSRGIKEYFKKYGDNFADFMDSLLQLNPVNRMTAAEALNHSIFFTPPYPTKPEQMPKFESSHEYDRRKPGNQAHGQPHHNLKNLNEKGIEESRKVHGGIADQPKGVNPDFTHRERQNHRGYAREDSYNRDRNREPVYEWGNRPEQKNWDRFKDRGRDWDNGWDKSKNVKGGDKSNLNDRGWEDRGNGWKNADSKDGTKLNDKGSSGWGWGNDPSY</sequence>
<keyword evidence="16" id="KW-1185">Reference proteome</keyword>
<keyword evidence="7 12" id="KW-0067">ATP-binding</keyword>
<dbReference type="STRING" id="61424.A0A2T9Y8H6"/>
<dbReference type="InterPro" id="IPR050108">
    <property type="entry name" value="CDK"/>
</dbReference>
<evidence type="ECO:0000256" key="5">
    <source>
        <dbReference type="ARBA" id="ARBA00022741"/>
    </source>
</evidence>
<feature type="region of interest" description="Disordered" evidence="13">
    <location>
        <begin position="1"/>
        <end position="27"/>
    </location>
</feature>
<comment type="catalytic activity">
    <reaction evidence="9">
        <text>L-threonyl-[protein] + ATP = O-phospho-L-threonyl-[protein] + ADP + H(+)</text>
        <dbReference type="Rhea" id="RHEA:46608"/>
        <dbReference type="Rhea" id="RHEA-COMP:11060"/>
        <dbReference type="Rhea" id="RHEA-COMP:11605"/>
        <dbReference type="ChEBI" id="CHEBI:15378"/>
        <dbReference type="ChEBI" id="CHEBI:30013"/>
        <dbReference type="ChEBI" id="CHEBI:30616"/>
        <dbReference type="ChEBI" id="CHEBI:61977"/>
        <dbReference type="ChEBI" id="CHEBI:456216"/>
        <dbReference type="EC" id="2.7.11.22"/>
    </reaction>
</comment>
<keyword evidence="3" id="KW-0723">Serine/threonine-protein kinase</keyword>
<dbReference type="SMART" id="SM00220">
    <property type="entry name" value="S_TKc"/>
    <property type="match status" value="1"/>
</dbReference>
<organism evidence="15 16">
    <name type="scientific">Furculomyces boomerangus</name>
    <dbReference type="NCBI Taxonomy" id="61424"/>
    <lineage>
        <taxon>Eukaryota</taxon>
        <taxon>Fungi</taxon>
        <taxon>Fungi incertae sedis</taxon>
        <taxon>Zoopagomycota</taxon>
        <taxon>Kickxellomycotina</taxon>
        <taxon>Harpellomycetes</taxon>
        <taxon>Harpellales</taxon>
        <taxon>Harpellaceae</taxon>
        <taxon>Furculomyces</taxon>
    </lineage>
</organism>
<reference evidence="15 16" key="1">
    <citation type="journal article" date="2018" name="MBio">
        <title>Comparative Genomics Reveals the Core Gene Toolbox for the Fungus-Insect Symbiosis.</title>
        <authorList>
            <person name="Wang Y."/>
            <person name="Stata M."/>
            <person name="Wang W."/>
            <person name="Stajich J.E."/>
            <person name="White M.M."/>
            <person name="Moncalvo J.M."/>
        </authorList>
    </citation>
    <scope>NUCLEOTIDE SEQUENCE [LARGE SCALE GENOMIC DNA]</scope>
    <source>
        <strain evidence="15 16">AUS-77-4</strain>
    </source>
</reference>
<evidence type="ECO:0000313" key="16">
    <source>
        <dbReference type="Proteomes" id="UP000245699"/>
    </source>
</evidence>
<dbReference type="InterPro" id="IPR008271">
    <property type="entry name" value="Ser/Thr_kinase_AS"/>
</dbReference>
<dbReference type="InterPro" id="IPR000719">
    <property type="entry name" value="Prot_kinase_dom"/>
</dbReference>
<evidence type="ECO:0000259" key="14">
    <source>
        <dbReference type="PROSITE" id="PS50011"/>
    </source>
</evidence>
<dbReference type="GO" id="GO:0004693">
    <property type="term" value="F:cyclin-dependent protein serine/threonine kinase activity"/>
    <property type="evidence" value="ECO:0007669"/>
    <property type="project" value="UniProtKB-EC"/>
</dbReference>
<name>A0A2T9Y8H6_9FUNG</name>
<feature type="region of interest" description="Disordered" evidence="13">
    <location>
        <begin position="507"/>
        <end position="576"/>
    </location>
</feature>
<comment type="catalytic activity">
    <reaction evidence="10">
        <text>L-seryl-[protein] + ATP = O-phospho-L-seryl-[protein] + ADP + H(+)</text>
        <dbReference type="Rhea" id="RHEA:17989"/>
        <dbReference type="Rhea" id="RHEA-COMP:9863"/>
        <dbReference type="Rhea" id="RHEA-COMP:11604"/>
        <dbReference type="ChEBI" id="CHEBI:15378"/>
        <dbReference type="ChEBI" id="CHEBI:29999"/>
        <dbReference type="ChEBI" id="CHEBI:30616"/>
        <dbReference type="ChEBI" id="CHEBI:83421"/>
        <dbReference type="ChEBI" id="CHEBI:456216"/>
        <dbReference type="EC" id="2.7.11.22"/>
    </reaction>
</comment>
<dbReference type="PROSITE" id="PS50011">
    <property type="entry name" value="PROTEIN_KINASE_DOM"/>
    <property type="match status" value="1"/>
</dbReference>
<keyword evidence="6" id="KW-0418">Kinase</keyword>
<evidence type="ECO:0000256" key="10">
    <source>
        <dbReference type="ARBA" id="ARBA00048367"/>
    </source>
</evidence>
<dbReference type="FunFam" id="3.30.200.20:FF:000124">
    <property type="entry name" value="Cyclin-dependent kinase 4"/>
    <property type="match status" value="1"/>
</dbReference>
<evidence type="ECO:0000256" key="7">
    <source>
        <dbReference type="ARBA" id="ARBA00022840"/>
    </source>
</evidence>
<dbReference type="Proteomes" id="UP000245699">
    <property type="component" value="Unassembled WGS sequence"/>
</dbReference>
<evidence type="ECO:0000256" key="8">
    <source>
        <dbReference type="ARBA" id="ARBA00023242"/>
    </source>
</evidence>
<evidence type="ECO:0000256" key="1">
    <source>
        <dbReference type="ARBA" id="ARBA00004123"/>
    </source>
</evidence>
<feature type="region of interest" description="Disordered" evidence="13">
    <location>
        <begin position="409"/>
        <end position="442"/>
    </location>
</feature>
<dbReference type="PROSITE" id="PS00107">
    <property type="entry name" value="PROTEIN_KINASE_ATP"/>
    <property type="match status" value="1"/>
</dbReference>
<dbReference type="PANTHER" id="PTHR24056">
    <property type="entry name" value="CELL DIVISION PROTEIN KINASE"/>
    <property type="match status" value="1"/>
</dbReference>
<keyword evidence="4" id="KW-0808">Transferase</keyword>
<comment type="subcellular location">
    <subcellularLocation>
        <location evidence="1">Nucleus</location>
    </subcellularLocation>
</comment>
<evidence type="ECO:0000256" key="13">
    <source>
        <dbReference type="SAM" id="MobiDB-lite"/>
    </source>
</evidence>
<evidence type="ECO:0000256" key="9">
    <source>
        <dbReference type="ARBA" id="ARBA00047811"/>
    </source>
</evidence>
<evidence type="ECO:0000256" key="3">
    <source>
        <dbReference type="ARBA" id="ARBA00022527"/>
    </source>
</evidence>
<evidence type="ECO:0000256" key="6">
    <source>
        <dbReference type="ARBA" id="ARBA00022777"/>
    </source>
</evidence>
<feature type="domain" description="Protein kinase" evidence="14">
    <location>
        <begin position="109"/>
        <end position="404"/>
    </location>
</feature>
<dbReference type="Gene3D" id="1.10.510.10">
    <property type="entry name" value="Transferase(Phosphotransferase) domain 1"/>
    <property type="match status" value="1"/>
</dbReference>
<evidence type="ECO:0000256" key="2">
    <source>
        <dbReference type="ARBA" id="ARBA00006485"/>
    </source>
</evidence>
<feature type="compositionally biased region" description="Basic and acidic residues" evidence="13">
    <location>
        <begin position="415"/>
        <end position="429"/>
    </location>
</feature>
<dbReference type="PANTHER" id="PTHR24056:SF233">
    <property type="entry name" value="CYCLIN-DEPENDENT KINASE 9"/>
    <property type="match status" value="1"/>
</dbReference>
<comment type="caution">
    <text evidence="15">The sequence shown here is derived from an EMBL/GenBank/DDBJ whole genome shotgun (WGS) entry which is preliminary data.</text>
</comment>
<dbReference type="Pfam" id="PF00069">
    <property type="entry name" value="Pkinase"/>
    <property type="match status" value="1"/>
</dbReference>
<proteinExistence type="inferred from homology"/>
<protein>
    <recommendedName>
        <fullName evidence="14">Protein kinase domain-containing protein</fullName>
    </recommendedName>
</protein>
<evidence type="ECO:0000313" key="15">
    <source>
        <dbReference type="EMBL" id="PVU88625.1"/>
    </source>
</evidence>
<keyword evidence="5 12" id="KW-0547">Nucleotide-binding</keyword>
<feature type="region of interest" description="Disordered" evidence="13">
    <location>
        <begin position="458"/>
        <end position="491"/>
    </location>
</feature>
<dbReference type="FunFam" id="1.10.510.10:FF:000415">
    <property type="entry name" value="CMGC/CDK/CRK7 protein kinase, variant"/>
    <property type="match status" value="1"/>
</dbReference>
<feature type="compositionally biased region" description="Basic and acidic residues" evidence="13">
    <location>
        <begin position="482"/>
        <end position="491"/>
    </location>
</feature>
<comment type="catalytic activity">
    <reaction evidence="11">
        <text>[DNA-directed RNA polymerase] + ATP = phospho-[DNA-directed RNA polymerase] + ADP + H(+)</text>
        <dbReference type="Rhea" id="RHEA:10216"/>
        <dbReference type="Rhea" id="RHEA-COMP:11321"/>
        <dbReference type="Rhea" id="RHEA-COMP:11322"/>
        <dbReference type="ChEBI" id="CHEBI:15378"/>
        <dbReference type="ChEBI" id="CHEBI:30616"/>
        <dbReference type="ChEBI" id="CHEBI:43176"/>
        <dbReference type="ChEBI" id="CHEBI:68546"/>
        <dbReference type="ChEBI" id="CHEBI:456216"/>
        <dbReference type="EC" id="2.7.11.23"/>
    </reaction>
</comment>
<dbReference type="GO" id="GO:0005634">
    <property type="term" value="C:nucleus"/>
    <property type="evidence" value="ECO:0007669"/>
    <property type="project" value="UniProtKB-SubCell"/>
</dbReference>
<dbReference type="PROSITE" id="PS00108">
    <property type="entry name" value="PROTEIN_KINASE_ST"/>
    <property type="match status" value="1"/>
</dbReference>
<evidence type="ECO:0000256" key="12">
    <source>
        <dbReference type="PROSITE-ProRule" id="PRU10141"/>
    </source>
</evidence>
<dbReference type="EMBL" id="MBFT01000607">
    <property type="protein sequence ID" value="PVU88625.1"/>
    <property type="molecule type" value="Genomic_DNA"/>
</dbReference>
<dbReference type="Gene3D" id="3.30.200.20">
    <property type="entry name" value="Phosphorylase Kinase, domain 1"/>
    <property type="match status" value="1"/>
</dbReference>
<evidence type="ECO:0000256" key="4">
    <source>
        <dbReference type="ARBA" id="ARBA00022679"/>
    </source>
</evidence>
<accession>A0A2T9Y8H6</accession>
<evidence type="ECO:0000256" key="11">
    <source>
        <dbReference type="ARBA" id="ARBA00049280"/>
    </source>
</evidence>
<dbReference type="InterPro" id="IPR017441">
    <property type="entry name" value="Protein_kinase_ATP_BS"/>
</dbReference>
<dbReference type="AlphaFoldDB" id="A0A2T9Y8H6"/>
<comment type="similarity">
    <text evidence="2">Belongs to the protein kinase superfamily. CMGC Ser/Thr protein kinase family. CDC2/CDKX subfamily.</text>
</comment>
<feature type="binding site" evidence="12">
    <location>
        <position position="138"/>
    </location>
    <ligand>
        <name>ATP</name>
        <dbReference type="ChEBI" id="CHEBI:30616"/>
    </ligand>
</feature>